<feature type="transmembrane region" description="Helical" evidence="1">
    <location>
        <begin position="6"/>
        <end position="29"/>
    </location>
</feature>
<reference evidence="2" key="1">
    <citation type="submission" date="2021-01" db="EMBL/GenBank/DDBJ databases">
        <title>Modified the classification status of verrucomicrobia.</title>
        <authorList>
            <person name="Feng X."/>
        </authorList>
    </citation>
    <scope>NUCLEOTIDE SEQUENCE</scope>
    <source>
        <strain evidence="2">5K15</strain>
    </source>
</reference>
<keyword evidence="3" id="KW-1185">Reference proteome</keyword>
<organism evidence="2 3">
    <name type="scientific">Oceaniferula flava</name>
    <dbReference type="NCBI Taxonomy" id="2800421"/>
    <lineage>
        <taxon>Bacteria</taxon>
        <taxon>Pseudomonadati</taxon>
        <taxon>Verrucomicrobiota</taxon>
        <taxon>Verrucomicrobiia</taxon>
        <taxon>Verrucomicrobiales</taxon>
        <taxon>Verrucomicrobiaceae</taxon>
        <taxon>Oceaniferula</taxon>
    </lineage>
</organism>
<comment type="caution">
    <text evidence="2">The sequence shown here is derived from an EMBL/GenBank/DDBJ whole genome shotgun (WGS) entry which is preliminary data.</text>
</comment>
<evidence type="ECO:0000313" key="3">
    <source>
        <dbReference type="Proteomes" id="UP000634206"/>
    </source>
</evidence>
<feature type="transmembrane region" description="Helical" evidence="1">
    <location>
        <begin position="215"/>
        <end position="235"/>
    </location>
</feature>
<gene>
    <name evidence="2" type="ORF">JIN83_15700</name>
</gene>
<name>A0AAE2SFH9_9BACT</name>
<protein>
    <submittedName>
        <fullName evidence="2">Uncharacterized protein</fullName>
    </submittedName>
</protein>
<dbReference type="RefSeq" id="WP_309491038.1">
    <property type="nucleotide sequence ID" value="NZ_JAENIG010000013.1"/>
</dbReference>
<sequence length="250" mass="28373">MTLLVTIVHVISWIIFLGLIPLTLAALWIKNRSSVQCWVRLHRQAPRWLLVTEIPADSTQDDQDRALQTVVEQARNFEWDAACAYRRRNRQSGTWLIGLISNKEPGITEGRDAFIQIPAATVLRASGSPRDEGVTVLEKVQAWSRSKAIDLKPEVYSLRAQSFQCWEWPLASEVEPPGLAARIVEKVFELRDIAFYPLIVTPLTIAMLGTGNSWLFGIGIFTVILLSGAHKFVFLHQREDATQERHLQNY</sequence>
<keyword evidence="1" id="KW-1133">Transmembrane helix</keyword>
<dbReference type="Proteomes" id="UP000634206">
    <property type="component" value="Unassembled WGS sequence"/>
</dbReference>
<evidence type="ECO:0000313" key="2">
    <source>
        <dbReference type="EMBL" id="MBK1856417.1"/>
    </source>
</evidence>
<accession>A0AAE2SFH9</accession>
<keyword evidence="1" id="KW-0472">Membrane</keyword>
<dbReference type="AlphaFoldDB" id="A0AAE2SFH9"/>
<dbReference type="EMBL" id="JAENIG010000013">
    <property type="protein sequence ID" value="MBK1856417.1"/>
    <property type="molecule type" value="Genomic_DNA"/>
</dbReference>
<evidence type="ECO:0000256" key="1">
    <source>
        <dbReference type="SAM" id="Phobius"/>
    </source>
</evidence>
<keyword evidence="1" id="KW-0812">Transmembrane</keyword>
<proteinExistence type="predicted"/>